<dbReference type="Gene3D" id="2.60.120.1140">
    <property type="entry name" value="Protein of unknown function DUF192"/>
    <property type="match status" value="1"/>
</dbReference>
<organism evidence="2 3">
    <name type="scientific">Hyalangium rubrum</name>
    <dbReference type="NCBI Taxonomy" id="3103134"/>
    <lineage>
        <taxon>Bacteria</taxon>
        <taxon>Pseudomonadati</taxon>
        <taxon>Myxococcota</taxon>
        <taxon>Myxococcia</taxon>
        <taxon>Myxococcales</taxon>
        <taxon>Cystobacterineae</taxon>
        <taxon>Archangiaceae</taxon>
        <taxon>Hyalangium</taxon>
    </lineage>
</organism>
<keyword evidence="1" id="KW-0732">Signal</keyword>
<dbReference type="Pfam" id="PF02643">
    <property type="entry name" value="DUF192"/>
    <property type="match status" value="1"/>
</dbReference>
<dbReference type="PROSITE" id="PS51257">
    <property type="entry name" value="PROKAR_LIPOPROTEIN"/>
    <property type="match status" value="1"/>
</dbReference>
<keyword evidence="3" id="KW-1185">Reference proteome</keyword>
<proteinExistence type="predicted"/>
<dbReference type="PANTHER" id="PTHR37953">
    <property type="entry name" value="UPF0127 PROTEIN MJ1496"/>
    <property type="match status" value="1"/>
</dbReference>
<feature type="signal peptide" evidence="1">
    <location>
        <begin position="1"/>
        <end position="23"/>
    </location>
</feature>
<dbReference type="Proteomes" id="UP001291309">
    <property type="component" value="Unassembled WGS sequence"/>
</dbReference>
<reference evidence="2 3" key="1">
    <citation type="submission" date="2023-12" db="EMBL/GenBank/DDBJ databases">
        <title>the genome sequence of Hyalangium sp. s54d21.</title>
        <authorList>
            <person name="Zhang X."/>
        </authorList>
    </citation>
    <scope>NUCLEOTIDE SEQUENCE [LARGE SCALE GENOMIC DNA]</scope>
    <source>
        <strain evidence="3">s54d21</strain>
    </source>
</reference>
<feature type="chain" id="PRO_5046786682" evidence="1">
    <location>
        <begin position="24"/>
        <end position="179"/>
    </location>
</feature>
<protein>
    <submittedName>
        <fullName evidence="2">DUF192 domain-containing protein</fullName>
    </submittedName>
</protein>
<name>A0ABU5GWD4_9BACT</name>
<dbReference type="RefSeq" id="WP_321544111.1">
    <property type="nucleotide sequence ID" value="NZ_JAXIVS010000001.1"/>
</dbReference>
<dbReference type="EMBL" id="JAXIVS010000001">
    <property type="protein sequence ID" value="MDY7225401.1"/>
    <property type="molecule type" value="Genomic_DNA"/>
</dbReference>
<comment type="caution">
    <text evidence="2">The sequence shown here is derived from an EMBL/GenBank/DDBJ whole genome shotgun (WGS) entry which is preliminary data.</text>
</comment>
<sequence length="179" mass="19548">MTHTCFRGLLAALLLLACQAPEAEGKPPAAPRPAPTDVTDKDYEMPPLPRAYVRLKDAFGGVHRVEVEVVATPLSRQRGLMWRTELAAGKGMLFLFPVEEVQSFWMRNTLIPLDILFINTKNQVVGIIERAEPKTTTPRSVGIPSQFVLEVPGGWCQSVGITKGGTVEFEGVSAIPIIP</sequence>
<gene>
    <name evidence="2" type="ORF">SYV04_03370</name>
</gene>
<evidence type="ECO:0000313" key="3">
    <source>
        <dbReference type="Proteomes" id="UP001291309"/>
    </source>
</evidence>
<evidence type="ECO:0000313" key="2">
    <source>
        <dbReference type="EMBL" id="MDY7225401.1"/>
    </source>
</evidence>
<dbReference type="InterPro" id="IPR038695">
    <property type="entry name" value="Saro_0823-like_sf"/>
</dbReference>
<dbReference type="PANTHER" id="PTHR37953:SF1">
    <property type="entry name" value="UPF0127 PROTEIN MJ1496"/>
    <property type="match status" value="1"/>
</dbReference>
<evidence type="ECO:0000256" key="1">
    <source>
        <dbReference type="SAM" id="SignalP"/>
    </source>
</evidence>
<accession>A0ABU5GWD4</accession>
<dbReference type="InterPro" id="IPR003795">
    <property type="entry name" value="DUF192"/>
</dbReference>